<dbReference type="Gene3D" id="1.10.600.10">
    <property type="entry name" value="Farnesyl Diphosphate Synthase"/>
    <property type="match status" value="1"/>
</dbReference>
<dbReference type="SFLD" id="SFLDS00005">
    <property type="entry name" value="Isoprenoid_Synthase_Type_I"/>
    <property type="match status" value="1"/>
</dbReference>
<dbReference type="PANTHER" id="PTHR12001:SF69">
    <property type="entry name" value="ALL TRANS-POLYPRENYL-DIPHOSPHATE SYNTHASE PDSS1"/>
    <property type="match status" value="1"/>
</dbReference>
<gene>
    <name evidence="9" type="ORF">F6W96_14765</name>
</gene>
<comment type="pathway">
    <text evidence="2">Isoprenoid biosynthesis.</text>
</comment>
<evidence type="ECO:0000256" key="3">
    <source>
        <dbReference type="ARBA" id="ARBA00006706"/>
    </source>
</evidence>
<dbReference type="Proteomes" id="UP000500953">
    <property type="component" value="Chromosome"/>
</dbReference>
<evidence type="ECO:0000313" key="10">
    <source>
        <dbReference type="Proteomes" id="UP000500953"/>
    </source>
</evidence>
<evidence type="ECO:0000256" key="4">
    <source>
        <dbReference type="ARBA" id="ARBA00022679"/>
    </source>
</evidence>
<keyword evidence="6" id="KW-0460">Magnesium</keyword>
<dbReference type="Pfam" id="PF00348">
    <property type="entry name" value="polyprenyl_synt"/>
    <property type="match status" value="1"/>
</dbReference>
<dbReference type="InterPro" id="IPR033749">
    <property type="entry name" value="Polyprenyl_synt_CS"/>
</dbReference>
<feature type="region of interest" description="Disordered" evidence="8">
    <location>
        <begin position="20"/>
        <end position="60"/>
    </location>
</feature>
<dbReference type="EMBL" id="CP046173">
    <property type="protein sequence ID" value="QIS19356.1"/>
    <property type="molecule type" value="Genomic_DNA"/>
</dbReference>
<keyword evidence="5" id="KW-0479">Metal-binding</keyword>
<dbReference type="GO" id="GO:0004659">
    <property type="term" value="F:prenyltransferase activity"/>
    <property type="evidence" value="ECO:0007669"/>
    <property type="project" value="InterPro"/>
</dbReference>
<dbReference type="SFLD" id="SFLDG01017">
    <property type="entry name" value="Polyprenyl_Transferase_Like"/>
    <property type="match status" value="1"/>
</dbReference>
<dbReference type="GO" id="GO:0046872">
    <property type="term" value="F:metal ion binding"/>
    <property type="evidence" value="ECO:0007669"/>
    <property type="project" value="UniProtKB-KW"/>
</dbReference>
<feature type="compositionally biased region" description="Basic and acidic residues" evidence="8">
    <location>
        <begin position="29"/>
        <end position="41"/>
    </location>
</feature>
<comment type="cofactor">
    <cofactor evidence="1">
        <name>Mg(2+)</name>
        <dbReference type="ChEBI" id="CHEBI:18420"/>
    </cofactor>
</comment>
<dbReference type="GO" id="GO:0008299">
    <property type="term" value="P:isoprenoid biosynthetic process"/>
    <property type="evidence" value="ECO:0007669"/>
    <property type="project" value="InterPro"/>
</dbReference>
<dbReference type="InterPro" id="IPR000092">
    <property type="entry name" value="Polyprenyl_synt"/>
</dbReference>
<dbReference type="PANTHER" id="PTHR12001">
    <property type="entry name" value="GERANYLGERANYL PYROPHOSPHATE SYNTHASE"/>
    <property type="match status" value="1"/>
</dbReference>
<dbReference type="SUPFAM" id="SSF48576">
    <property type="entry name" value="Terpenoid synthases"/>
    <property type="match status" value="1"/>
</dbReference>
<comment type="similarity">
    <text evidence="3 7">Belongs to the FPP/GGPP synthase family.</text>
</comment>
<reference evidence="9 10" key="1">
    <citation type="journal article" date="2019" name="ACS Chem. Biol.">
        <title>Identification and Mobilization of a Cryptic Antibiotic Biosynthesis Gene Locus from a Human-Pathogenic Nocardia Isolate.</title>
        <authorList>
            <person name="Herisse M."/>
            <person name="Ishida K."/>
            <person name="Porter J.L."/>
            <person name="Howden B."/>
            <person name="Hertweck C."/>
            <person name="Stinear T.P."/>
            <person name="Pidot S.J."/>
        </authorList>
    </citation>
    <scope>NUCLEOTIDE SEQUENCE [LARGE SCALE GENOMIC DNA]</scope>
    <source>
        <strain evidence="9 10">AUSMDU00012715</strain>
    </source>
</reference>
<dbReference type="CDD" id="cd00685">
    <property type="entry name" value="Trans_IPPS_HT"/>
    <property type="match status" value="1"/>
</dbReference>
<evidence type="ECO:0000256" key="2">
    <source>
        <dbReference type="ARBA" id="ARBA00005128"/>
    </source>
</evidence>
<name>A0A6G9Z2C4_9NOCA</name>
<evidence type="ECO:0000313" key="9">
    <source>
        <dbReference type="EMBL" id="QIS19356.1"/>
    </source>
</evidence>
<protein>
    <submittedName>
        <fullName evidence="9">Polyprenyl synthetase family protein</fullName>
    </submittedName>
</protein>
<evidence type="ECO:0000256" key="5">
    <source>
        <dbReference type="ARBA" id="ARBA00022723"/>
    </source>
</evidence>
<organism evidence="9 10">
    <name type="scientific">Nocardia terpenica</name>
    <dbReference type="NCBI Taxonomy" id="455432"/>
    <lineage>
        <taxon>Bacteria</taxon>
        <taxon>Bacillati</taxon>
        <taxon>Actinomycetota</taxon>
        <taxon>Actinomycetes</taxon>
        <taxon>Mycobacteriales</taxon>
        <taxon>Nocardiaceae</taxon>
        <taxon>Nocardia</taxon>
    </lineage>
</organism>
<keyword evidence="4 7" id="KW-0808">Transferase</keyword>
<dbReference type="PROSITE" id="PS00723">
    <property type="entry name" value="POLYPRENYL_SYNTHASE_1"/>
    <property type="match status" value="1"/>
</dbReference>
<evidence type="ECO:0000256" key="1">
    <source>
        <dbReference type="ARBA" id="ARBA00001946"/>
    </source>
</evidence>
<evidence type="ECO:0000256" key="7">
    <source>
        <dbReference type="RuleBase" id="RU004466"/>
    </source>
</evidence>
<dbReference type="InterPro" id="IPR008949">
    <property type="entry name" value="Isoprenoid_synthase_dom_sf"/>
</dbReference>
<sequence length="390" mass="41219">MGAHPRRGRIHQALRRLRPAGARVGRARGARDGRQPGDQRRVRGGGRRIPGRPAGGGVVKPGYIDSRTEDFDPAPALRHYLAGTAAGDGDRLDAVTRYAVQPPGKLVRPVLLVESAAAVGADPADLVPIAVALEYLHVATLVHDDIIDGDLLRRGRPTVHARYGRDEAIVAGDALLLDTFRTLTEAAELGFPPAAVLEAVRIVAVAGLDLCRGQAMEAGLAGDLYCGMARYRTMAGLKTGALFIAACAAGAVLGGGSGEEVRALRSFADHLGCAFQMRDDLLPYLADTSRAGKSSVTDIVNQRPTFPVLVGIELADTSQRRRIERSLGGRLPADEAHRLLRQVLTETGALAEASARVAAEVAAARADLAPFGVRGERLIALADSMIGRTW</sequence>
<accession>A0A6G9Z2C4</accession>
<evidence type="ECO:0000256" key="8">
    <source>
        <dbReference type="SAM" id="MobiDB-lite"/>
    </source>
</evidence>
<dbReference type="AlphaFoldDB" id="A0A6G9Z2C4"/>
<proteinExistence type="inferred from homology"/>
<evidence type="ECO:0000256" key="6">
    <source>
        <dbReference type="ARBA" id="ARBA00022842"/>
    </source>
</evidence>